<keyword evidence="3" id="KW-1185">Reference proteome</keyword>
<proteinExistence type="predicted"/>
<evidence type="ECO:0000313" key="3">
    <source>
        <dbReference type="Proteomes" id="UP001412239"/>
    </source>
</evidence>
<organism evidence="2 3">
    <name type="scientific">Tuber aestivum</name>
    <name type="common">summer truffle</name>
    <dbReference type="NCBI Taxonomy" id="59557"/>
    <lineage>
        <taxon>Eukaryota</taxon>
        <taxon>Fungi</taxon>
        <taxon>Dikarya</taxon>
        <taxon>Ascomycota</taxon>
        <taxon>Pezizomycotina</taxon>
        <taxon>Pezizomycetes</taxon>
        <taxon>Pezizales</taxon>
        <taxon>Tuberaceae</taxon>
        <taxon>Tuber</taxon>
    </lineage>
</organism>
<dbReference type="Proteomes" id="UP001412239">
    <property type="component" value="Unassembled WGS sequence"/>
</dbReference>
<accession>A0A292PYR6</accession>
<feature type="region of interest" description="Disordered" evidence="1">
    <location>
        <begin position="1"/>
        <end position="59"/>
    </location>
</feature>
<sequence>MSPSPPAAKQESISEPSPEVTPAPNASVAAPATKRPRQRGPPTKHSDTTSRYSISQDNDRLYKLREEERKTWQEIAEVFKKEGRGNLTTNVIRVRFYRLKDKTVVWGDDEIERLKAAIADVDKRKWELVSAKMAELGGAEGRRFPAAVCERKAKVI</sequence>
<name>A0A292PYR6_9PEZI</name>
<evidence type="ECO:0000313" key="2">
    <source>
        <dbReference type="EMBL" id="CUS12742.1"/>
    </source>
</evidence>
<reference evidence="2" key="1">
    <citation type="submission" date="2015-10" db="EMBL/GenBank/DDBJ databases">
        <authorList>
            <person name="Regsiter A."/>
            <person name="william w."/>
        </authorList>
    </citation>
    <scope>NUCLEOTIDE SEQUENCE</scope>
    <source>
        <strain evidence="2">Montdore</strain>
    </source>
</reference>
<dbReference type="EMBL" id="LN890985">
    <property type="protein sequence ID" value="CUS12742.1"/>
    <property type="molecule type" value="Genomic_DNA"/>
</dbReference>
<evidence type="ECO:0008006" key="4">
    <source>
        <dbReference type="Google" id="ProtNLM"/>
    </source>
</evidence>
<evidence type="ECO:0000256" key="1">
    <source>
        <dbReference type="SAM" id="MobiDB-lite"/>
    </source>
</evidence>
<gene>
    <name evidence="2" type="ORF">GSTUAT00003165001</name>
</gene>
<protein>
    <recommendedName>
        <fullName evidence="4">Myb-like domain-containing protein</fullName>
    </recommendedName>
</protein>
<dbReference type="AlphaFoldDB" id="A0A292PYR6"/>